<dbReference type="AlphaFoldDB" id="A0A6A5R7J5"/>
<proteinExistence type="predicted"/>
<evidence type="ECO:0000313" key="3">
    <source>
        <dbReference type="Proteomes" id="UP000800082"/>
    </source>
</evidence>
<sequence length="306" mass="35082">MSPNLFLATQKLFSPHKWFRQSSSQERSKRRTEHWAEPTPGLYEYIPGRGWYLIARTRKAPNDLPEMTAEGGPVRAPQDPPKEYETLSRPMSVHWSRVLKRYMLEDDYKARKKYGFTPNERGKNVEVGFFRLDDGVAWVQCWDQEGTFVPGPYKMWCISVRTGLFRPMLKRDDPKFVGSRHSSRSNSRNPSFERDADSTSQDSRSTEFYVPSLAGSNRDGPSVPSTRPNSVRMGSTSATHSQQASRRSSPKRNGSIEYEKDKAAMRQMARDHREALLAAAKKERVDSKTVVEQVERGRSEKQIASN</sequence>
<accession>A0A6A5R7J5</accession>
<keyword evidence="3" id="KW-1185">Reference proteome</keyword>
<evidence type="ECO:0000313" key="2">
    <source>
        <dbReference type="EMBL" id="KAF1924151.1"/>
    </source>
</evidence>
<name>A0A6A5R7J5_9PLEO</name>
<organism evidence="2 3">
    <name type="scientific">Didymella exigua CBS 183.55</name>
    <dbReference type="NCBI Taxonomy" id="1150837"/>
    <lineage>
        <taxon>Eukaryota</taxon>
        <taxon>Fungi</taxon>
        <taxon>Dikarya</taxon>
        <taxon>Ascomycota</taxon>
        <taxon>Pezizomycotina</taxon>
        <taxon>Dothideomycetes</taxon>
        <taxon>Pleosporomycetidae</taxon>
        <taxon>Pleosporales</taxon>
        <taxon>Pleosporineae</taxon>
        <taxon>Didymellaceae</taxon>
        <taxon>Didymella</taxon>
    </lineage>
</organism>
<feature type="compositionally biased region" description="Basic and acidic residues" evidence="1">
    <location>
        <begin position="257"/>
        <end position="269"/>
    </location>
</feature>
<dbReference type="GeneID" id="54355985"/>
<dbReference type="OrthoDB" id="3880384at2759"/>
<gene>
    <name evidence="2" type="ORF">M421DRAFT_95570</name>
</gene>
<feature type="region of interest" description="Disordered" evidence="1">
    <location>
        <begin position="63"/>
        <end position="85"/>
    </location>
</feature>
<feature type="compositionally biased region" description="Polar residues" evidence="1">
    <location>
        <begin position="223"/>
        <end position="247"/>
    </location>
</feature>
<reference evidence="2" key="1">
    <citation type="journal article" date="2020" name="Stud. Mycol.">
        <title>101 Dothideomycetes genomes: a test case for predicting lifestyles and emergence of pathogens.</title>
        <authorList>
            <person name="Haridas S."/>
            <person name="Albert R."/>
            <person name="Binder M."/>
            <person name="Bloem J."/>
            <person name="Labutti K."/>
            <person name="Salamov A."/>
            <person name="Andreopoulos B."/>
            <person name="Baker S."/>
            <person name="Barry K."/>
            <person name="Bills G."/>
            <person name="Bluhm B."/>
            <person name="Cannon C."/>
            <person name="Castanera R."/>
            <person name="Culley D."/>
            <person name="Daum C."/>
            <person name="Ezra D."/>
            <person name="Gonzalez J."/>
            <person name="Henrissat B."/>
            <person name="Kuo A."/>
            <person name="Liang C."/>
            <person name="Lipzen A."/>
            <person name="Lutzoni F."/>
            <person name="Magnuson J."/>
            <person name="Mondo S."/>
            <person name="Nolan M."/>
            <person name="Ohm R."/>
            <person name="Pangilinan J."/>
            <person name="Park H.-J."/>
            <person name="Ramirez L."/>
            <person name="Alfaro M."/>
            <person name="Sun H."/>
            <person name="Tritt A."/>
            <person name="Yoshinaga Y."/>
            <person name="Zwiers L.-H."/>
            <person name="Turgeon B."/>
            <person name="Goodwin S."/>
            <person name="Spatafora J."/>
            <person name="Crous P."/>
            <person name="Grigoriev I."/>
        </authorList>
    </citation>
    <scope>NUCLEOTIDE SEQUENCE</scope>
    <source>
        <strain evidence="2">CBS 183.55</strain>
    </source>
</reference>
<dbReference type="Proteomes" id="UP000800082">
    <property type="component" value="Unassembled WGS sequence"/>
</dbReference>
<dbReference type="EMBL" id="ML978996">
    <property type="protein sequence ID" value="KAF1924151.1"/>
    <property type="molecule type" value="Genomic_DNA"/>
</dbReference>
<feature type="region of interest" description="Disordered" evidence="1">
    <location>
        <begin position="282"/>
        <end position="306"/>
    </location>
</feature>
<evidence type="ECO:0000256" key="1">
    <source>
        <dbReference type="SAM" id="MobiDB-lite"/>
    </source>
</evidence>
<feature type="region of interest" description="Disordered" evidence="1">
    <location>
        <begin position="170"/>
        <end position="269"/>
    </location>
</feature>
<dbReference type="RefSeq" id="XP_033444404.1">
    <property type="nucleotide sequence ID" value="XM_033598318.1"/>
</dbReference>
<protein>
    <submittedName>
        <fullName evidence="2">Uncharacterized protein</fullName>
    </submittedName>
</protein>